<reference evidence="1 2" key="1">
    <citation type="submission" date="2020-03" db="EMBL/GenBank/DDBJ databases">
        <title>Draft genome sequence of environmentally isolated violet-colored cultures.</title>
        <authorList>
            <person name="Wilson H.S."/>
        </authorList>
    </citation>
    <scope>NUCLEOTIDE SEQUENCE [LARGE SCALE GENOMIC DNA]</scope>
    <source>
        <strain evidence="1 2">HSC-16F04</strain>
    </source>
</reference>
<dbReference type="RefSeq" id="WP_166828912.1">
    <property type="nucleotide sequence ID" value="NZ_JAAOLX010000010.1"/>
</dbReference>
<accession>A0ABX0KT74</accession>
<gene>
    <name evidence="1" type="ORF">HA050_17275</name>
</gene>
<dbReference type="EMBL" id="JAAOLX010000010">
    <property type="protein sequence ID" value="NHQ87863.1"/>
    <property type="molecule type" value="Genomic_DNA"/>
</dbReference>
<comment type="caution">
    <text evidence="1">The sequence shown here is derived from an EMBL/GenBank/DDBJ whole genome shotgun (WGS) entry which is preliminary data.</text>
</comment>
<evidence type="ECO:0000313" key="2">
    <source>
        <dbReference type="Proteomes" id="UP000712570"/>
    </source>
</evidence>
<name>A0ABX0KT74_9NEIS</name>
<protein>
    <submittedName>
        <fullName evidence="1">Uncharacterized protein</fullName>
    </submittedName>
</protein>
<proteinExistence type="predicted"/>
<sequence length="96" mass="10864">MRKEFSHRVDDQLDGYIPFNTDTPDGATIFMKVDEAGNFCLSANADGFLHMARICAELALGNFPCGYHFHKNFNFKHSLDEAGTQFTFRLVELGEL</sequence>
<organism evidence="1 2">
    <name type="scientific">Iodobacter violaceini</name>
    <dbReference type="NCBI Taxonomy" id="3044271"/>
    <lineage>
        <taxon>Bacteria</taxon>
        <taxon>Pseudomonadati</taxon>
        <taxon>Pseudomonadota</taxon>
        <taxon>Betaproteobacteria</taxon>
        <taxon>Neisseriales</taxon>
        <taxon>Chitinibacteraceae</taxon>
        <taxon>Iodobacter</taxon>
    </lineage>
</organism>
<dbReference type="Proteomes" id="UP000712570">
    <property type="component" value="Unassembled WGS sequence"/>
</dbReference>
<keyword evidence="2" id="KW-1185">Reference proteome</keyword>
<evidence type="ECO:0000313" key="1">
    <source>
        <dbReference type="EMBL" id="NHQ87863.1"/>
    </source>
</evidence>